<keyword evidence="6" id="KW-0539">Nucleus</keyword>
<evidence type="ECO:0000256" key="7">
    <source>
        <dbReference type="SAM" id="MobiDB-lite"/>
    </source>
</evidence>
<dbReference type="PROSITE" id="PS51294">
    <property type="entry name" value="HTH_MYB"/>
    <property type="match status" value="2"/>
</dbReference>
<feature type="region of interest" description="Disordered" evidence="7">
    <location>
        <begin position="1"/>
        <end position="25"/>
    </location>
</feature>
<dbReference type="InterPro" id="IPR017930">
    <property type="entry name" value="Myb_dom"/>
</dbReference>
<dbReference type="GO" id="GO:0005634">
    <property type="term" value="C:nucleus"/>
    <property type="evidence" value="ECO:0007669"/>
    <property type="project" value="UniProtKB-SubCell"/>
</dbReference>
<feature type="compositionally biased region" description="Pro residues" evidence="7">
    <location>
        <begin position="181"/>
        <end position="192"/>
    </location>
</feature>
<protein>
    <submittedName>
        <fullName evidence="10">Transcription factor MYB97</fullName>
    </submittedName>
</protein>
<feature type="compositionally biased region" description="Polar residues" evidence="7">
    <location>
        <begin position="394"/>
        <end position="403"/>
    </location>
</feature>
<gene>
    <name evidence="10" type="primary">MYB97_1</name>
    <name evidence="10" type="ORF">CK203_078362</name>
</gene>
<feature type="region of interest" description="Disordered" evidence="7">
    <location>
        <begin position="387"/>
        <end position="417"/>
    </location>
</feature>
<dbReference type="PROSITE" id="PS50090">
    <property type="entry name" value="MYB_LIKE"/>
    <property type="match status" value="2"/>
</dbReference>
<dbReference type="InterPro" id="IPR001005">
    <property type="entry name" value="SANT/Myb"/>
</dbReference>
<dbReference type="Proteomes" id="UP000288805">
    <property type="component" value="Unassembled WGS sequence"/>
</dbReference>
<dbReference type="AlphaFoldDB" id="A0A438DXK7"/>
<dbReference type="Pfam" id="PF00249">
    <property type="entry name" value="Myb_DNA-binding"/>
    <property type="match status" value="2"/>
</dbReference>
<evidence type="ECO:0000256" key="5">
    <source>
        <dbReference type="ARBA" id="ARBA00023163"/>
    </source>
</evidence>
<evidence type="ECO:0000313" key="11">
    <source>
        <dbReference type="Proteomes" id="UP000288805"/>
    </source>
</evidence>
<feature type="region of interest" description="Disordered" evidence="7">
    <location>
        <begin position="458"/>
        <end position="485"/>
    </location>
</feature>
<accession>A0A438DXK7</accession>
<dbReference type="FunFam" id="1.10.10.60:FF:000001">
    <property type="entry name" value="MYB-related transcription factor"/>
    <property type="match status" value="1"/>
</dbReference>
<name>A0A438DXK7_VITVI</name>
<keyword evidence="4" id="KW-0238">DNA-binding</keyword>
<evidence type="ECO:0000256" key="3">
    <source>
        <dbReference type="ARBA" id="ARBA00023015"/>
    </source>
</evidence>
<evidence type="ECO:0000313" key="10">
    <source>
        <dbReference type="EMBL" id="RVW40223.1"/>
    </source>
</evidence>
<reference evidence="10 11" key="1">
    <citation type="journal article" date="2018" name="PLoS Genet.">
        <title>Population sequencing reveals clonal diversity and ancestral inbreeding in the grapevine cultivar Chardonnay.</title>
        <authorList>
            <person name="Roach M.J."/>
            <person name="Johnson D.L."/>
            <person name="Bohlmann J."/>
            <person name="van Vuuren H.J."/>
            <person name="Jones S.J."/>
            <person name="Pretorius I.S."/>
            <person name="Schmidt S.A."/>
            <person name="Borneman A.R."/>
        </authorList>
    </citation>
    <scope>NUCLEOTIDE SEQUENCE [LARGE SCALE GENOMIC DNA]</scope>
    <source>
        <strain evidence="11">cv. Chardonnay</strain>
        <tissue evidence="10">Leaf</tissue>
    </source>
</reference>
<dbReference type="EMBL" id="QGNW01001463">
    <property type="protein sequence ID" value="RVW40223.1"/>
    <property type="molecule type" value="Genomic_DNA"/>
</dbReference>
<feature type="domain" description="Myb-like" evidence="8">
    <location>
        <begin position="76"/>
        <end position="153"/>
    </location>
</feature>
<dbReference type="Gene3D" id="1.10.10.60">
    <property type="entry name" value="Homeodomain-like"/>
    <property type="match status" value="2"/>
</dbReference>
<keyword evidence="2" id="KW-0677">Repeat</keyword>
<organism evidence="10 11">
    <name type="scientific">Vitis vinifera</name>
    <name type="common">Grape</name>
    <dbReference type="NCBI Taxonomy" id="29760"/>
    <lineage>
        <taxon>Eukaryota</taxon>
        <taxon>Viridiplantae</taxon>
        <taxon>Streptophyta</taxon>
        <taxon>Embryophyta</taxon>
        <taxon>Tracheophyta</taxon>
        <taxon>Spermatophyta</taxon>
        <taxon>Magnoliopsida</taxon>
        <taxon>eudicotyledons</taxon>
        <taxon>Gunneridae</taxon>
        <taxon>Pentapetalae</taxon>
        <taxon>rosids</taxon>
        <taxon>Vitales</taxon>
        <taxon>Vitaceae</taxon>
        <taxon>Viteae</taxon>
        <taxon>Vitis</taxon>
    </lineage>
</organism>
<dbReference type="GO" id="GO:0003677">
    <property type="term" value="F:DNA binding"/>
    <property type="evidence" value="ECO:0007669"/>
    <property type="project" value="UniProtKB-KW"/>
</dbReference>
<feature type="compositionally biased region" description="Polar residues" evidence="7">
    <location>
        <begin position="462"/>
        <end position="485"/>
    </location>
</feature>
<feature type="region of interest" description="Disordered" evidence="7">
    <location>
        <begin position="173"/>
        <end position="194"/>
    </location>
</feature>
<evidence type="ECO:0000259" key="8">
    <source>
        <dbReference type="PROSITE" id="PS50090"/>
    </source>
</evidence>
<feature type="region of interest" description="Disordered" evidence="7">
    <location>
        <begin position="228"/>
        <end position="249"/>
    </location>
</feature>
<proteinExistence type="predicted"/>
<evidence type="ECO:0000259" key="9">
    <source>
        <dbReference type="PROSITE" id="PS51294"/>
    </source>
</evidence>
<comment type="subcellular location">
    <subcellularLocation>
        <location evidence="1">Nucleus</location>
    </subcellularLocation>
</comment>
<keyword evidence="5" id="KW-0804">Transcription</keyword>
<feature type="domain" description="HTH myb-type" evidence="9">
    <location>
        <begin position="80"/>
        <end position="157"/>
    </location>
</feature>
<dbReference type="InterPro" id="IPR009057">
    <property type="entry name" value="Homeodomain-like_sf"/>
</dbReference>
<dbReference type="SMART" id="SM00717">
    <property type="entry name" value="SANT"/>
    <property type="match status" value="2"/>
</dbReference>
<comment type="caution">
    <text evidence="10">The sequence shown here is derived from an EMBL/GenBank/DDBJ whole genome shotgun (WGS) entry which is preliminary data.</text>
</comment>
<dbReference type="CDD" id="cd00167">
    <property type="entry name" value="SANT"/>
    <property type="match status" value="2"/>
</dbReference>
<evidence type="ECO:0000256" key="4">
    <source>
        <dbReference type="ARBA" id="ARBA00023125"/>
    </source>
</evidence>
<evidence type="ECO:0000256" key="6">
    <source>
        <dbReference type="ARBA" id="ARBA00023242"/>
    </source>
</evidence>
<keyword evidence="3" id="KW-0805">Transcription regulation</keyword>
<feature type="domain" description="HTH myb-type" evidence="9">
    <location>
        <begin position="23"/>
        <end position="79"/>
    </location>
</feature>
<feature type="domain" description="Myb-like" evidence="8">
    <location>
        <begin position="23"/>
        <end position="75"/>
    </location>
</feature>
<dbReference type="PANTHER" id="PTHR47995">
    <property type="entry name" value="TRANSCRIPTION FACTOR MYB33-RELATED"/>
    <property type="match status" value="1"/>
</dbReference>
<sequence>MVANSSGAGVEDRPENGGSDAGGVALKKGPWTAAEDAILVEYVTKHGEGNWNAVQKNSGLARCGKSCRLRWANHLRPNLKKGSFSAEEERVILELHAKLGNKWARMAAQVPWCLFSQLPSGADILLLSFFFLLSAWLPGRTDNEIKNYWNTRIKRRLRQGLPVYPQEVQNQSNTVNQPNFQNPPYPQSPCPPSQTLFSSSPQFKPAFSSSLSLFDPITTLSAHQTSPILTPPYQRYKRSGDTGPDFPLPFSQASLPSPLPSSSLPNQFSHISPLQLNPVTFCQNSLPILQTQFKFDQMVPPVLDFSINPELPSSQFSKKTHPYTADNMKINSSSSNCGLLDELIGQAQAMVCNDSSRRQASFGSQEEKHMLSDFELFLSGSSTNPPFVSGPQWADSTSLQPSTGEKPKQEPADDVNSMNEDLSDMLIFHPAPNIPEWYSDNGVSIKQSSSITEDDIGLDIPQLTSSSPVATTTDHGWTPGSSSWDNFSGIC</sequence>
<evidence type="ECO:0000256" key="2">
    <source>
        <dbReference type="ARBA" id="ARBA00022737"/>
    </source>
</evidence>
<dbReference type="SUPFAM" id="SSF46689">
    <property type="entry name" value="Homeodomain-like"/>
    <property type="match status" value="2"/>
</dbReference>
<evidence type="ECO:0000256" key="1">
    <source>
        <dbReference type="ARBA" id="ARBA00004123"/>
    </source>
</evidence>
<dbReference type="PANTHER" id="PTHR47995:SF18">
    <property type="entry name" value="TRANSCRIPTION FACTOR MYB65"/>
    <property type="match status" value="1"/>
</dbReference>